<evidence type="ECO:0000313" key="2">
    <source>
        <dbReference type="EMBL" id="KAI0527585.1"/>
    </source>
</evidence>
<dbReference type="OrthoDB" id="693939at2759"/>
<name>A0A8T3C6Y3_DENNO</name>
<dbReference type="EMBL" id="JAGYWB010000003">
    <property type="protein sequence ID" value="KAI0527585.1"/>
    <property type="molecule type" value="Genomic_DNA"/>
</dbReference>
<comment type="caution">
    <text evidence="2">The sequence shown here is derived from an EMBL/GenBank/DDBJ whole genome shotgun (WGS) entry which is preliminary data.</text>
</comment>
<sequence length="88" mass="10030">MDQKKTALFLQLMALLLFFSCLLYLAGNYAVMNHGAATTQGENKALDGEMFIEEEEFVKRRMEFESLDYPGSGANSRHDPWIPGRPRD</sequence>
<feature type="region of interest" description="Disordered" evidence="1">
    <location>
        <begin position="68"/>
        <end position="88"/>
    </location>
</feature>
<gene>
    <name evidence="2" type="ORF">KFK09_003190</name>
</gene>
<feature type="compositionally biased region" description="Basic and acidic residues" evidence="1">
    <location>
        <begin position="76"/>
        <end position="88"/>
    </location>
</feature>
<reference evidence="2" key="1">
    <citation type="journal article" date="2022" name="Front. Genet.">
        <title>Chromosome-Scale Assembly of the Dendrobium nobile Genome Provides Insights Into the Molecular Mechanism of the Biosynthesis of the Medicinal Active Ingredient of Dendrobium.</title>
        <authorList>
            <person name="Xu Q."/>
            <person name="Niu S.-C."/>
            <person name="Li K.-L."/>
            <person name="Zheng P.-J."/>
            <person name="Zhang X.-J."/>
            <person name="Jia Y."/>
            <person name="Liu Y."/>
            <person name="Niu Y.-X."/>
            <person name="Yu L.-H."/>
            <person name="Chen D.-F."/>
            <person name="Zhang G.-Q."/>
        </authorList>
    </citation>
    <scope>NUCLEOTIDE SEQUENCE</scope>
    <source>
        <tissue evidence="2">Leaf</tissue>
    </source>
</reference>
<keyword evidence="3" id="KW-1185">Reference proteome</keyword>
<evidence type="ECO:0000313" key="3">
    <source>
        <dbReference type="Proteomes" id="UP000829196"/>
    </source>
</evidence>
<dbReference type="PROSITE" id="PS51257">
    <property type="entry name" value="PROKAR_LIPOPROTEIN"/>
    <property type="match status" value="1"/>
</dbReference>
<dbReference type="Proteomes" id="UP000829196">
    <property type="component" value="Unassembled WGS sequence"/>
</dbReference>
<dbReference type="PANTHER" id="PTHR33474:SF28">
    <property type="entry name" value="OS01G0815400 PROTEIN"/>
    <property type="match status" value="1"/>
</dbReference>
<organism evidence="2 3">
    <name type="scientific">Dendrobium nobile</name>
    <name type="common">Orchid</name>
    <dbReference type="NCBI Taxonomy" id="94219"/>
    <lineage>
        <taxon>Eukaryota</taxon>
        <taxon>Viridiplantae</taxon>
        <taxon>Streptophyta</taxon>
        <taxon>Embryophyta</taxon>
        <taxon>Tracheophyta</taxon>
        <taxon>Spermatophyta</taxon>
        <taxon>Magnoliopsida</taxon>
        <taxon>Liliopsida</taxon>
        <taxon>Asparagales</taxon>
        <taxon>Orchidaceae</taxon>
        <taxon>Epidendroideae</taxon>
        <taxon>Malaxideae</taxon>
        <taxon>Dendrobiinae</taxon>
        <taxon>Dendrobium</taxon>
    </lineage>
</organism>
<proteinExistence type="predicted"/>
<dbReference type="PANTHER" id="PTHR33474">
    <property type="entry name" value="TRANSMEMBRANE PROTEIN"/>
    <property type="match status" value="1"/>
</dbReference>
<protein>
    <submittedName>
        <fullName evidence="2">Uncharacterized protein</fullName>
    </submittedName>
</protein>
<dbReference type="AlphaFoldDB" id="A0A8T3C6Y3"/>
<evidence type="ECO:0000256" key="1">
    <source>
        <dbReference type="SAM" id="MobiDB-lite"/>
    </source>
</evidence>
<accession>A0A8T3C6Y3</accession>